<evidence type="ECO:0000313" key="2">
    <source>
        <dbReference type="EMBL" id="OUR97284.1"/>
    </source>
</evidence>
<feature type="signal peptide" evidence="1">
    <location>
        <begin position="1"/>
        <end position="18"/>
    </location>
</feature>
<dbReference type="AlphaFoldDB" id="A0A1Y5F916"/>
<evidence type="ECO:0000256" key="1">
    <source>
        <dbReference type="SAM" id="SignalP"/>
    </source>
</evidence>
<protein>
    <recommendedName>
        <fullName evidence="4">Lipoprotein</fullName>
    </recommendedName>
</protein>
<dbReference type="Proteomes" id="UP000196531">
    <property type="component" value="Unassembled WGS sequence"/>
</dbReference>
<feature type="chain" id="PRO_5012599288" description="Lipoprotein" evidence="1">
    <location>
        <begin position="19"/>
        <end position="107"/>
    </location>
</feature>
<sequence>MKSLTVFLLVSLSISSNASFVSCFDQVEKDYYENARNARYTQLKSDYDFIATGEVVEFGRNVSFGPYEADKLAFHATGSIHSGWFHKVVIVDRITCEINEIQMVESE</sequence>
<gene>
    <name evidence="2" type="ORF">A9Q84_13235</name>
</gene>
<name>A0A1Y5F916_9BACT</name>
<comment type="caution">
    <text evidence="2">The sequence shown here is derived from an EMBL/GenBank/DDBJ whole genome shotgun (WGS) entry which is preliminary data.</text>
</comment>
<dbReference type="EMBL" id="MAAO01000006">
    <property type="protein sequence ID" value="OUR97284.1"/>
    <property type="molecule type" value="Genomic_DNA"/>
</dbReference>
<dbReference type="PROSITE" id="PS51257">
    <property type="entry name" value="PROKAR_LIPOPROTEIN"/>
    <property type="match status" value="1"/>
</dbReference>
<evidence type="ECO:0008006" key="4">
    <source>
        <dbReference type="Google" id="ProtNLM"/>
    </source>
</evidence>
<accession>A0A1Y5F916</accession>
<reference evidence="3" key="1">
    <citation type="journal article" date="2017" name="Proc. Natl. Acad. Sci. U.S.A.">
        <title>Simulation of Deepwater Horizon oil plume reveals substrate specialization within a complex community of hydrocarbon-degraders.</title>
        <authorList>
            <person name="Hu P."/>
            <person name="Dubinsky E.A."/>
            <person name="Probst A.J."/>
            <person name="Wang J."/>
            <person name="Sieber C.M.K."/>
            <person name="Tom L.M."/>
            <person name="Gardinali P."/>
            <person name="Banfield J.F."/>
            <person name="Atlas R.M."/>
            <person name="Andersen G.L."/>
        </authorList>
    </citation>
    <scope>NUCLEOTIDE SEQUENCE [LARGE SCALE GENOMIC DNA]</scope>
</reference>
<evidence type="ECO:0000313" key="3">
    <source>
        <dbReference type="Proteomes" id="UP000196531"/>
    </source>
</evidence>
<organism evidence="2 3">
    <name type="scientific">Halobacteriovorax marinus</name>
    <dbReference type="NCBI Taxonomy" id="97084"/>
    <lineage>
        <taxon>Bacteria</taxon>
        <taxon>Pseudomonadati</taxon>
        <taxon>Bdellovibrionota</taxon>
        <taxon>Bacteriovoracia</taxon>
        <taxon>Bacteriovoracales</taxon>
        <taxon>Halobacteriovoraceae</taxon>
        <taxon>Halobacteriovorax</taxon>
    </lineage>
</organism>
<keyword evidence="1" id="KW-0732">Signal</keyword>
<proteinExistence type="predicted"/>